<dbReference type="EMBL" id="FNHH01000006">
    <property type="protein sequence ID" value="SDM12646.1"/>
    <property type="molecule type" value="Genomic_DNA"/>
</dbReference>
<reference evidence="2" key="1">
    <citation type="submission" date="2016-10" db="EMBL/GenBank/DDBJ databases">
        <authorList>
            <person name="Varghese N."/>
            <person name="Submissions S."/>
        </authorList>
    </citation>
    <scope>NUCLEOTIDE SEQUENCE [LARGE SCALE GENOMIC DNA]</scope>
    <source>
        <strain evidence="2">DSM 24536</strain>
    </source>
</reference>
<dbReference type="AlphaFoldDB" id="A0A1G9QNS0"/>
<dbReference type="STRING" id="990371.SAMN05421813_106132"/>
<accession>A0A1G9QNS0</accession>
<dbReference type="RefSeq" id="WP_090702110.1">
    <property type="nucleotide sequence ID" value="NZ_FNHH01000006.1"/>
</dbReference>
<organism evidence="1 2">
    <name type="scientific">Daejeonella rubra</name>
    <dbReference type="NCBI Taxonomy" id="990371"/>
    <lineage>
        <taxon>Bacteria</taxon>
        <taxon>Pseudomonadati</taxon>
        <taxon>Bacteroidota</taxon>
        <taxon>Sphingobacteriia</taxon>
        <taxon>Sphingobacteriales</taxon>
        <taxon>Sphingobacteriaceae</taxon>
        <taxon>Daejeonella</taxon>
    </lineage>
</organism>
<gene>
    <name evidence="1" type="ORF">SAMN05421813_106132</name>
</gene>
<keyword evidence="2" id="KW-1185">Reference proteome</keyword>
<protein>
    <recommendedName>
        <fullName evidence="3">Universal stress protein family protein</fullName>
    </recommendedName>
</protein>
<dbReference type="OrthoDB" id="641005at2"/>
<evidence type="ECO:0000313" key="2">
    <source>
        <dbReference type="Proteomes" id="UP000199226"/>
    </source>
</evidence>
<name>A0A1G9QNS0_9SPHI</name>
<evidence type="ECO:0008006" key="3">
    <source>
        <dbReference type="Google" id="ProtNLM"/>
    </source>
</evidence>
<evidence type="ECO:0000313" key="1">
    <source>
        <dbReference type="EMBL" id="SDM12646.1"/>
    </source>
</evidence>
<dbReference type="SUPFAM" id="SSF52402">
    <property type="entry name" value="Adenine nucleotide alpha hydrolases-like"/>
    <property type="match status" value="1"/>
</dbReference>
<sequence>MKMILLAVNALNPDKGSYEFACYLGRLSKSKVYGIFLNGSEVDEKLILIKKEGAFATHSGSEDHSDLYITKKETIKNNIHLFKEGCISNEVCNDVYSDHEVSVDDLINESRFADMIVVDAALSLGSVPSTAPSEIVKDILKKANCPVIISPLSFDGIEELIFTYNGSLSSVFAIKQFTYLFPEYFDKRVTVVQVNKDGIWPYKDKEKLKEWLKNHYSDLHFLALEGNTESELMSFLFRRENMFIVMGAYSRNALSQFFSESTAEILIKTLTQPIFISHH</sequence>
<dbReference type="Proteomes" id="UP000199226">
    <property type="component" value="Unassembled WGS sequence"/>
</dbReference>
<dbReference type="Gene3D" id="3.40.50.12370">
    <property type="match status" value="1"/>
</dbReference>
<proteinExistence type="predicted"/>